<evidence type="ECO:0000313" key="6">
    <source>
        <dbReference type="EMBL" id="AJT61095.1"/>
    </source>
</evidence>
<evidence type="ECO:0000256" key="3">
    <source>
        <dbReference type="ARBA" id="ARBA00022840"/>
    </source>
</evidence>
<dbReference type="InterPro" id="IPR027417">
    <property type="entry name" value="P-loop_NTPase"/>
</dbReference>
<dbReference type="InterPro" id="IPR049428">
    <property type="entry name" value="RecA-like_N"/>
</dbReference>
<keyword evidence="3" id="KW-0067">ATP-binding</keyword>
<dbReference type="SUPFAM" id="SSF52540">
    <property type="entry name" value="P-loop containing nucleoside triphosphate hydrolases"/>
    <property type="match status" value="1"/>
</dbReference>
<dbReference type="GO" id="GO:0005524">
    <property type="term" value="F:ATP binding"/>
    <property type="evidence" value="ECO:0007669"/>
    <property type="project" value="UniProtKB-KW"/>
</dbReference>
<protein>
    <submittedName>
        <fullName evidence="6">Recombination and repair protein</fullName>
    </submittedName>
</protein>
<dbReference type="PROSITE" id="PS50162">
    <property type="entry name" value="RECA_2"/>
    <property type="match status" value="1"/>
</dbReference>
<dbReference type="InterPro" id="IPR013765">
    <property type="entry name" value="DNA_recomb/repair_RecA"/>
</dbReference>
<accession>A0A0D4DB45</accession>
<dbReference type="InterPro" id="IPR049047">
    <property type="entry name" value="T4_UVSX-like_C"/>
</dbReference>
<dbReference type="GeneID" id="26628580"/>
<dbReference type="Pfam" id="PF21134">
    <property type="entry name" value="T4_UVSX_C"/>
    <property type="match status" value="1"/>
</dbReference>
<evidence type="ECO:0000259" key="5">
    <source>
        <dbReference type="PROSITE" id="PS50162"/>
    </source>
</evidence>
<reference evidence="6 7" key="1">
    <citation type="journal article" date="2016" name="Genom Data">
        <title>Complete genome sequence of a giant Vibrio phage ValKK3 infecting Vibrio alginolyticus.</title>
        <authorList>
            <person name="Lal T.M."/>
            <person name="Sano M."/>
            <person name="Hatai K."/>
            <person name="Ransangan J."/>
        </authorList>
    </citation>
    <scope>NUCLEOTIDE SEQUENCE [LARGE SCALE GENOMIC DNA]</scope>
</reference>
<dbReference type="PANTHER" id="PTHR45900:SF1">
    <property type="entry name" value="MITOCHONDRIAL DNA REPAIR PROTEIN RECA HOMOLOG-RELATED"/>
    <property type="match status" value="1"/>
</dbReference>
<proteinExistence type="inferred from homology"/>
<sequence>MSDLMKSLKKSSTSGYAQVLSESQFMFEKDHTRTYVPAINIAFSGEVDGGLTSGLTVLAGPSKHFKSNLGLVGVAAYLKKYPEAICVFIDTEFGITPSYLRSQGVDPDRVLHIQCESVERMKFEMANQLKDLAERKRAKKAGDEPDRVIFFIDSVGNVASAKEIDDAQNEKSVADMSRAKQLKSLFRIITPYFTMLDIPCIAINHTYQTQEMYSKTVMSGGTGIMYSADTVIILGKQQEKDGKEIVGYHFIMNIEKSRFVKEKMKVPLTVTYENGIDMFSGLLDIALQTGHVVKPSNGWYQRATVDEETGEMIVEEKKYRAKETQTLSFWKDIINSPTFKEGVKRLYCLGQLDESELNDEIDSLFD</sequence>
<evidence type="ECO:0000256" key="4">
    <source>
        <dbReference type="ARBA" id="ARBA00023172"/>
    </source>
</evidence>
<evidence type="ECO:0000256" key="1">
    <source>
        <dbReference type="ARBA" id="ARBA00009391"/>
    </source>
</evidence>
<dbReference type="KEGG" id="vg:26628580"/>
<keyword evidence="4" id="KW-0233">DNA recombination</keyword>
<dbReference type="Proteomes" id="UP000202888">
    <property type="component" value="Segment"/>
</dbReference>
<dbReference type="GO" id="GO:0006310">
    <property type="term" value="P:DNA recombination"/>
    <property type="evidence" value="ECO:0007669"/>
    <property type="project" value="UniProtKB-KW"/>
</dbReference>
<keyword evidence="7" id="KW-1185">Reference proteome</keyword>
<dbReference type="EMBL" id="KP671755">
    <property type="protein sequence ID" value="AJT61095.1"/>
    <property type="molecule type" value="Genomic_DNA"/>
</dbReference>
<comment type="similarity">
    <text evidence="1">Belongs to the RecA family.</text>
</comment>
<dbReference type="Gene3D" id="3.40.50.300">
    <property type="entry name" value="P-loop containing nucleotide triphosphate hydrolases"/>
    <property type="match status" value="1"/>
</dbReference>
<dbReference type="InterPro" id="IPR020588">
    <property type="entry name" value="RecA_ATP-bd"/>
</dbReference>
<keyword evidence="2" id="KW-0547">Nucleotide-binding</keyword>
<organism evidence="6 7">
    <name type="scientific">Vibrio phage ValKK3</name>
    <dbReference type="NCBI Taxonomy" id="1610855"/>
    <lineage>
        <taxon>Viruses</taxon>
        <taxon>Duplodnaviria</taxon>
        <taxon>Heunggongvirae</taxon>
        <taxon>Uroviricota</taxon>
        <taxon>Caudoviricetes</taxon>
        <taxon>Pantevenvirales</taxon>
        <taxon>Straboviridae</taxon>
        <taxon>Schizotequatrovirus</taxon>
        <taxon>Schizotequatrovirus valkk3</taxon>
    </lineage>
</organism>
<dbReference type="GO" id="GO:0006281">
    <property type="term" value="P:DNA repair"/>
    <property type="evidence" value="ECO:0007669"/>
    <property type="project" value="InterPro"/>
</dbReference>
<dbReference type="OrthoDB" id="3344at10239"/>
<dbReference type="RefSeq" id="YP_009201357.1">
    <property type="nucleotide sequence ID" value="NC_028829.1"/>
</dbReference>
<dbReference type="GO" id="GO:0003697">
    <property type="term" value="F:single-stranded DNA binding"/>
    <property type="evidence" value="ECO:0007669"/>
    <property type="project" value="InterPro"/>
</dbReference>
<dbReference type="PANTHER" id="PTHR45900">
    <property type="entry name" value="RECA"/>
    <property type="match status" value="1"/>
</dbReference>
<dbReference type="GO" id="GO:0140664">
    <property type="term" value="F:ATP-dependent DNA damage sensor activity"/>
    <property type="evidence" value="ECO:0007669"/>
    <property type="project" value="InterPro"/>
</dbReference>
<dbReference type="Pfam" id="PF00154">
    <property type="entry name" value="RecA_N"/>
    <property type="match status" value="1"/>
</dbReference>
<feature type="domain" description="RecA family profile 1" evidence="5">
    <location>
        <begin position="28"/>
        <end position="206"/>
    </location>
</feature>
<evidence type="ECO:0000256" key="2">
    <source>
        <dbReference type="ARBA" id="ARBA00022741"/>
    </source>
</evidence>
<evidence type="ECO:0000313" key="7">
    <source>
        <dbReference type="Proteomes" id="UP000202888"/>
    </source>
</evidence>
<name>A0A0D4DB45_9CAUD</name>